<gene>
    <name evidence="2" type="ORF">PXEA_LOCUS16187</name>
</gene>
<protein>
    <recommendedName>
        <fullName evidence="1">BRO1 domain-containing protein</fullName>
    </recommendedName>
</protein>
<dbReference type="Gene3D" id="1.25.40.280">
    <property type="entry name" value="alix/aip1 like domains"/>
    <property type="match status" value="1"/>
</dbReference>
<dbReference type="InterPro" id="IPR004328">
    <property type="entry name" value="BRO1_dom"/>
</dbReference>
<evidence type="ECO:0000313" key="3">
    <source>
        <dbReference type="Proteomes" id="UP000784294"/>
    </source>
</evidence>
<accession>A0A3S5CN90</accession>
<evidence type="ECO:0000259" key="1">
    <source>
        <dbReference type="Pfam" id="PF03097"/>
    </source>
</evidence>
<name>A0A3S5CN90_9PLAT</name>
<dbReference type="Pfam" id="PF03097">
    <property type="entry name" value="BRO1"/>
    <property type="match status" value="1"/>
</dbReference>
<feature type="domain" description="BRO1" evidence="1">
    <location>
        <begin position="2"/>
        <end position="109"/>
    </location>
</feature>
<dbReference type="Proteomes" id="UP000784294">
    <property type="component" value="Unassembled WGS sequence"/>
</dbReference>
<dbReference type="OrthoDB" id="10266451at2759"/>
<keyword evidence="3" id="KW-1185">Reference proteome</keyword>
<dbReference type="AlphaFoldDB" id="A0A3S5CN90"/>
<organism evidence="2 3">
    <name type="scientific">Protopolystoma xenopodis</name>
    <dbReference type="NCBI Taxonomy" id="117903"/>
    <lineage>
        <taxon>Eukaryota</taxon>
        <taxon>Metazoa</taxon>
        <taxon>Spiralia</taxon>
        <taxon>Lophotrochozoa</taxon>
        <taxon>Platyhelminthes</taxon>
        <taxon>Monogenea</taxon>
        <taxon>Polyopisthocotylea</taxon>
        <taxon>Polystomatidea</taxon>
        <taxon>Polystomatidae</taxon>
        <taxon>Protopolystoma</taxon>
    </lineage>
</organism>
<proteinExistence type="predicted"/>
<sequence length="115" mass="12390">MALTAYHSGLAVNELDGQHGIAVTWIGLAEQRLCDAEKLAKDVSANGMAEIDSSSLGFVSALSEVGSLRSAITAALEIVRAKLGSLKRDNDFIYHDKVPEPSDLEPIKDYECKEL</sequence>
<reference evidence="2" key="1">
    <citation type="submission" date="2018-11" db="EMBL/GenBank/DDBJ databases">
        <authorList>
            <consortium name="Pathogen Informatics"/>
        </authorList>
    </citation>
    <scope>NUCLEOTIDE SEQUENCE</scope>
</reference>
<evidence type="ECO:0000313" key="2">
    <source>
        <dbReference type="EMBL" id="VEL22747.1"/>
    </source>
</evidence>
<dbReference type="EMBL" id="CAAALY010058201">
    <property type="protein sequence ID" value="VEL22747.1"/>
    <property type="molecule type" value="Genomic_DNA"/>
</dbReference>
<dbReference type="InterPro" id="IPR038499">
    <property type="entry name" value="BRO1_sf"/>
</dbReference>
<comment type="caution">
    <text evidence="2">The sequence shown here is derived from an EMBL/GenBank/DDBJ whole genome shotgun (WGS) entry which is preliminary data.</text>
</comment>